<dbReference type="InterPro" id="IPR002881">
    <property type="entry name" value="DUF58"/>
</dbReference>
<evidence type="ECO:0000313" key="3">
    <source>
        <dbReference type="EMBL" id="ACL45712.1"/>
    </source>
</evidence>
<accession>B8HQ03</accession>
<dbReference type="EMBL" id="CP001344">
    <property type="protein sequence ID" value="ACL45712.1"/>
    <property type="molecule type" value="Genomic_DNA"/>
</dbReference>
<feature type="transmembrane region" description="Helical" evidence="1">
    <location>
        <begin position="16"/>
        <end position="38"/>
    </location>
</feature>
<organism evidence="3">
    <name type="scientific">Cyanothece sp. (strain PCC 7425 / ATCC 29141)</name>
    <dbReference type="NCBI Taxonomy" id="395961"/>
    <lineage>
        <taxon>Bacteria</taxon>
        <taxon>Bacillati</taxon>
        <taxon>Cyanobacteriota</taxon>
        <taxon>Cyanophyceae</taxon>
        <taxon>Gomontiellales</taxon>
        <taxon>Cyanothecaceae</taxon>
        <taxon>Cyanothece</taxon>
    </lineage>
</organism>
<keyword evidence="1" id="KW-0812">Transmembrane</keyword>
<evidence type="ECO:0000259" key="2">
    <source>
        <dbReference type="Pfam" id="PF01882"/>
    </source>
</evidence>
<dbReference type="STRING" id="395961.Cyan7425_3388"/>
<dbReference type="eggNOG" id="COG1721">
    <property type="taxonomic scope" value="Bacteria"/>
</dbReference>
<reference evidence="3" key="1">
    <citation type="submission" date="2009-01" db="EMBL/GenBank/DDBJ databases">
        <title>Complete sequence of chromosome Cyanothece sp. PCC 7425.</title>
        <authorList>
            <consortium name="US DOE Joint Genome Institute"/>
            <person name="Lucas S."/>
            <person name="Copeland A."/>
            <person name="Lapidus A."/>
            <person name="Glavina del Rio T."/>
            <person name="Dalin E."/>
            <person name="Tice H."/>
            <person name="Bruce D."/>
            <person name="Goodwin L."/>
            <person name="Pitluck S."/>
            <person name="Sims D."/>
            <person name="Meineke L."/>
            <person name="Brettin T."/>
            <person name="Detter J.C."/>
            <person name="Han C."/>
            <person name="Larimer F."/>
            <person name="Land M."/>
            <person name="Hauser L."/>
            <person name="Kyrpides N."/>
            <person name="Ovchinnikova G."/>
            <person name="Liberton M."/>
            <person name="Stoeckel J."/>
            <person name="Banerjee A."/>
            <person name="Singh A."/>
            <person name="Page L."/>
            <person name="Sato H."/>
            <person name="Zhao L."/>
            <person name="Sherman L."/>
            <person name="Pakrasi H."/>
            <person name="Richardson P."/>
        </authorList>
    </citation>
    <scope>NUCLEOTIDE SEQUENCE</scope>
    <source>
        <strain evidence="3">PCC 7425</strain>
    </source>
</reference>
<keyword evidence="1" id="KW-1133">Transmembrane helix</keyword>
<dbReference type="HOGENOM" id="CLU_686673_0_0_3"/>
<feature type="transmembrane region" description="Helical" evidence="1">
    <location>
        <begin position="44"/>
        <end position="62"/>
    </location>
</feature>
<dbReference type="AlphaFoldDB" id="B8HQ03"/>
<dbReference type="OrthoDB" id="9778037at2"/>
<protein>
    <recommendedName>
        <fullName evidence="2">DUF58 domain-containing protein</fullName>
    </recommendedName>
</protein>
<feature type="domain" description="DUF58" evidence="2">
    <location>
        <begin position="216"/>
        <end position="292"/>
    </location>
</feature>
<dbReference type="Pfam" id="PF01882">
    <property type="entry name" value="DUF58"/>
    <property type="match status" value="1"/>
</dbReference>
<dbReference type="KEGG" id="cyn:Cyan7425_3388"/>
<sequence>MLNSVAKVERWLEKHYVAPAFAGWLLLGFTAFFFLAAINTMAGWLYVISGGSLALLVVAGVLPERSLRGIQIQRAAIAPVSAGESLRLQLTIVNPTSAAKTLFQVEDLLPPSLGKPQQHVIEELPPQSSQPWFYQIETWRRGVHAWETVQLRTAAPLGLFWCRRTRKVRSRAIIYPQVLNLHRCPLVDQLGQNLQQTLADPRQQTRLSTEGATRSLRPYRHGDPLRLVHWRSSARFGELRVRELEIFRGGQEVILGLDTLFNWRSDDFEQAVIAAASLYFYARRQHPQISLWTGMNGMVQGELAVLETLAAVSFNQREQAPLPHRPLIWLTQNPETLPSLPPGSRWLLWPELEKAGRVQDHPLTSGGIVLQPDRTLLENLQMSQR</sequence>
<gene>
    <name evidence="3" type="ordered locus">Cyan7425_3388</name>
</gene>
<dbReference type="PANTHER" id="PTHR34351">
    <property type="entry name" value="SLR1927 PROTEIN-RELATED"/>
    <property type="match status" value="1"/>
</dbReference>
<evidence type="ECO:0000256" key="1">
    <source>
        <dbReference type="SAM" id="Phobius"/>
    </source>
</evidence>
<dbReference type="PANTHER" id="PTHR34351:SF1">
    <property type="entry name" value="SLR1927 PROTEIN"/>
    <property type="match status" value="1"/>
</dbReference>
<name>B8HQ03_CYAP4</name>
<keyword evidence="1" id="KW-0472">Membrane</keyword>
<proteinExistence type="predicted"/>